<dbReference type="AlphaFoldDB" id="A0A1V6PFW5"/>
<feature type="region of interest" description="Disordered" evidence="1">
    <location>
        <begin position="164"/>
        <end position="245"/>
    </location>
</feature>
<dbReference type="Proteomes" id="UP000191522">
    <property type="component" value="Unassembled WGS sequence"/>
</dbReference>
<name>A0A1V6PFW5_PENDC</name>
<accession>A0A1V6PFW5</accession>
<feature type="compositionally biased region" description="Basic and acidic residues" evidence="1">
    <location>
        <begin position="236"/>
        <end position="245"/>
    </location>
</feature>
<comment type="caution">
    <text evidence="2">The sequence shown here is derived from an EMBL/GenBank/DDBJ whole genome shotgun (WGS) entry which is preliminary data.</text>
</comment>
<feature type="region of interest" description="Disordered" evidence="1">
    <location>
        <begin position="384"/>
        <end position="515"/>
    </location>
</feature>
<feature type="compositionally biased region" description="Low complexity" evidence="1">
    <location>
        <begin position="210"/>
        <end position="220"/>
    </location>
</feature>
<dbReference type="OrthoDB" id="5404004at2759"/>
<reference evidence="3" key="1">
    <citation type="journal article" date="2017" name="Nat. Microbiol.">
        <title>Global analysis of biosynthetic gene clusters reveals vast potential of secondary metabolite production in Penicillium species.</title>
        <authorList>
            <person name="Nielsen J.C."/>
            <person name="Grijseels S."/>
            <person name="Prigent S."/>
            <person name="Ji B."/>
            <person name="Dainat J."/>
            <person name="Nielsen K.F."/>
            <person name="Frisvad J.C."/>
            <person name="Workman M."/>
            <person name="Nielsen J."/>
        </authorList>
    </citation>
    <scope>NUCLEOTIDE SEQUENCE [LARGE SCALE GENOMIC DNA]</scope>
    <source>
        <strain evidence="3">IBT 11843</strain>
    </source>
</reference>
<sequence>MANTSTVVQSRTNQTTDTISFPVLTYSDAAPRADLRNLGSTTPQRLPEQGLVAQWDSLGHRTADTGTDRKAPPGFGATFDFRLTAPPDEAIPSSAHSGGSPLGPQMIGIALGSPGMVDDKKVLPSPRLNASLFAQPRTEQSIPPRKSSTWKKIGGFFRAKHVLASQTQSALPGRSNKEGRKEIPANQQRMKRREGSTEECPRIGVDPTLKSRSNNSSLQRQRSRKFSLSRTPTNNRSEDQGPRLEVDIPDVQMERYSVMFSNVVNKNQRPNLLARRAKTLDSLSVPSPQPFLAAAVRPPPVPIRRATSPARSNFTLFPAFQPSKAAQVLGTQNFSRGPNPLLRSKTLRVESPSRPPLEPPPRAVPNKNSVSSVERCTINNIFTERFNTPPSSNSYLRKEDKPLPAIKPEPSTQPGSRKMSPQDIRAVQNSLQQQQSGSQKNDKPPTKEKSSRKRPNLTIKSGREPPPPPAKDVKYESSFESSVITPHPTRITAQPITLTASPEEIPSGPKPNPLRDEPIPIPVVAEPEQIDTEETNEPIPTIEVSTARSISVKEGKRQVLVPIGSRVDHFNANERLVITKALTPRIMDVRYGHKHGVSQELQIESV</sequence>
<feature type="compositionally biased region" description="Pro residues" evidence="1">
    <location>
        <begin position="353"/>
        <end position="363"/>
    </location>
</feature>
<feature type="compositionally biased region" description="Polar residues" evidence="1">
    <location>
        <begin position="491"/>
        <end position="500"/>
    </location>
</feature>
<dbReference type="STRING" id="69771.A0A1V6PFW5"/>
<feature type="compositionally biased region" description="Low complexity" evidence="1">
    <location>
        <begin position="428"/>
        <end position="439"/>
    </location>
</feature>
<protein>
    <submittedName>
        <fullName evidence="2">Uncharacterized protein</fullName>
    </submittedName>
</protein>
<gene>
    <name evidence="2" type="ORF">PENDEC_c006G07004</name>
</gene>
<evidence type="ECO:0000313" key="3">
    <source>
        <dbReference type="Proteomes" id="UP000191522"/>
    </source>
</evidence>
<proteinExistence type="predicted"/>
<organism evidence="2 3">
    <name type="scientific">Penicillium decumbens</name>
    <dbReference type="NCBI Taxonomy" id="69771"/>
    <lineage>
        <taxon>Eukaryota</taxon>
        <taxon>Fungi</taxon>
        <taxon>Dikarya</taxon>
        <taxon>Ascomycota</taxon>
        <taxon>Pezizomycotina</taxon>
        <taxon>Eurotiomycetes</taxon>
        <taxon>Eurotiomycetidae</taxon>
        <taxon>Eurotiales</taxon>
        <taxon>Aspergillaceae</taxon>
        <taxon>Penicillium</taxon>
    </lineage>
</organism>
<feature type="region of interest" description="Disordered" evidence="1">
    <location>
        <begin position="331"/>
        <end position="371"/>
    </location>
</feature>
<feature type="compositionally biased region" description="Basic and acidic residues" evidence="1">
    <location>
        <begin position="440"/>
        <end position="449"/>
    </location>
</feature>
<keyword evidence="3" id="KW-1185">Reference proteome</keyword>
<evidence type="ECO:0000256" key="1">
    <source>
        <dbReference type="SAM" id="MobiDB-lite"/>
    </source>
</evidence>
<evidence type="ECO:0000313" key="2">
    <source>
        <dbReference type="EMBL" id="OQD75617.1"/>
    </source>
</evidence>
<dbReference type="EMBL" id="MDYL01000006">
    <property type="protein sequence ID" value="OQD75617.1"/>
    <property type="molecule type" value="Genomic_DNA"/>
</dbReference>
<dbReference type="OMA" id="HRHGNSQ"/>
<feature type="compositionally biased region" description="Polar residues" evidence="1">
    <location>
        <begin position="384"/>
        <end position="395"/>
    </location>
</feature>